<dbReference type="InterPro" id="IPR036691">
    <property type="entry name" value="Endo/exonu/phosph_ase_sf"/>
</dbReference>
<organism evidence="2 3">
    <name type="scientific">Chiloscyllium punctatum</name>
    <name type="common">Brownbanded bambooshark</name>
    <name type="synonym">Hemiscyllium punctatum</name>
    <dbReference type="NCBI Taxonomy" id="137246"/>
    <lineage>
        <taxon>Eukaryota</taxon>
        <taxon>Metazoa</taxon>
        <taxon>Chordata</taxon>
        <taxon>Craniata</taxon>
        <taxon>Vertebrata</taxon>
        <taxon>Chondrichthyes</taxon>
        <taxon>Elasmobranchii</taxon>
        <taxon>Galeomorphii</taxon>
        <taxon>Galeoidea</taxon>
        <taxon>Orectolobiformes</taxon>
        <taxon>Hemiscylliidae</taxon>
        <taxon>Chiloscyllium</taxon>
    </lineage>
</organism>
<evidence type="ECO:0000313" key="3">
    <source>
        <dbReference type="Proteomes" id="UP000287033"/>
    </source>
</evidence>
<dbReference type="InterPro" id="IPR005135">
    <property type="entry name" value="Endo/exonuclease/phosphatase"/>
</dbReference>
<feature type="domain" description="Endonuclease/exonuclease/phosphatase" evidence="1">
    <location>
        <begin position="2"/>
        <end position="124"/>
    </location>
</feature>
<evidence type="ECO:0000259" key="1">
    <source>
        <dbReference type="Pfam" id="PF03372"/>
    </source>
</evidence>
<dbReference type="Proteomes" id="UP000287033">
    <property type="component" value="Unassembled WGS sequence"/>
</dbReference>
<evidence type="ECO:0000313" key="2">
    <source>
        <dbReference type="EMBL" id="GCC26957.1"/>
    </source>
</evidence>
<protein>
    <recommendedName>
        <fullName evidence="1">Endonuclease/exonuclease/phosphatase domain-containing protein</fullName>
    </recommendedName>
</protein>
<accession>A0A401S979</accession>
<dbReference type="AlphaFoldDB" id="A0A401S979"/>
<comment type="caution">
    <text evidence="2">The sequence shown here is derived from an EMBL/GenBank/DDBJ whole genome shotgun (WGS) entry which is preliminary data.</text>
</comment>
<dbReference type="EMBL" id="BEZZ01000145">
    <property type="protein sequence ID" value="GCC26957.1"/>
    <property type="molecule type" value="Genomic_DNA"/>
</dbReference>
<gene>
    <name evidence="2" type="ORF">chiPu_0005377</name>
</gene>
<dbReference type="GO" id="GO:0003824">
    <property type="term" value="F:catalytic activity"/>
    <property type="evidence" value="ECO:0007669"/>
    <property type="project" value="InterPro"/>
</dbReference>
<dbReference type="OMA" id="VAFRAIC"/>
<proteinExistence type="predicted"/>
<dbReference type="Pfam" id="PF03372">
    <property type="entry name" value="Exo_endo_phos"/>
    <property type="match status" value="1"/>
</dbReference>
<dbReference type="STRING" id="137246.A0A401S979"/>
<name>A0A401S979_CHIPU</name>
<reference evidence="2 3" key="1">
    <citation type="journal article" date="2018" name="Nat. Ecol. Evol.">
        <title>Shark genomes provide insights into elasmobranch evolution and the origin of vertebrates.</title>
        <authorList>
            <person name="Hara Y"/>
            <person name="Yamaguchi K"/>
            <person name="Onimaru K"/>
            <person name="Kadota M"/>
            <person name="Koyanagi M"/>
            <person name="Keeley SD"/>
            <person name="Tatsumi K"/>
            <person name="Tanaka K"/>
            <person name="Motone F"/>
            <person name="Kageyama Y"/>
            <person name="Nozu R"/>
            <person name="Adachi N"/>
            <person name="Nishimura O"/>
            <person name="Nakagawa R"/>
            <person name="Tanegashima C"/>
            <person name="Kiyatake I"/>
            <person name="Matsumoto R"/>
            <person name="Murakumo K"/>
            <person name="Nishida K"/>
            <person name="Terakita A"/>
            <person name="Kuratani S"/>
            <person name="Sato K"/>
            <person name="Hyodo S Kuraku.S."/>
        </authorList>
    </citation>
    <scope>NUCLEOTIDE SEQUENCE [LARGE SCALE GENOMIC DNA]</scope>
</reference>
<dbReference type="Gene3D" id="3.60.10.10">
    <property type="entry name" value="Endonuclease/exonuclease/phosphatase"/>
    <property type="match status" value="1"/>
</dbReference>
<sequence>MAFLANVKADVLFLQECGIPHLSSYRRWSSLWAHGPSVWSGGNDSRAFGLAILLQGGNFTISEVKEVVDRRLLIANVMYRNAPLRLINVYAPVGKSERMAVLQQLPLLLATSRPVILAGDFNCIIDADG</sequence>
<dbReference type="OrthoDB" id="8961218at2759"/>
<keyword evidence="3" id="KW-1185">Reference proteome</keyword>
<dbReference type="SUPFAM" id="SSF56219">
    <property type="entry name" value="DNase I-like"/>
    <property type="match status" value="1"/>
</dbReference>